<keyword evidence="1" id="KW-0812">Transmembrane</keyword>
<dbReference type="EMBL" id="JAQMWT010000044">
    <property type="protein sequence ID" value="KAJ8612685.1"/>
    <property type="molecule type" value="Genomic_DNA"/>
</dbReference>
<evidence type="ECO:0000256" key="1">
    <source>
        <dbReference type="SAM" id="Phobius"/>
    </source>
</evidence>
<protein>
    <recommendedName>
        <fullName evidence="2">DUF4116 domain-containing protein</fullName>
    </recommendedName>
</protein>
<evidence type="ECO:0000313" key="3">
    <source>
        <dbReference type="EMBL" id="KAJ8612685.1"/>
    </source>
</evidence>
<keyword evidence="1" id="KW-0472">Membrane</keyword>
<organism evidence="3 4">
    <name type="scientific">Chrysophaeum taylorii</name>
    <dbReference type="NCBI Taxonomy" id="2483200"/>
    <lineage>
        <taxon>Eukaryota</taxon>
        <taxon>Sar</taxon>
        <taxon>Stramenopiles</taxon>
        <taxon>Ochrophyta</taxon>
        <taxon>Pelagophyceae</taxon>
        <taxon>Pelagomonadales</taxon>
        <taxon>Pelagomonadaceae</taxon>
        <taxon>Chrysophaeum</taxon>
    </lineage>
</organism>
<feature type="domain" description="DUF4116" evidence="2">
    <location>
        <begin position="333"/>
        <end position="368"/>
    </location>
</feature>
<feature type="transmembrane region" description="Helical" evidence="1">
    <location>
        <begin position="141"/>
        <end position="162"/>
    </location>
</feature>
<keyword evidence="1" id="KW-1133">Transmembrane helix</keyword>
<feature type="transmembrane region" description="Helical" evidence="1">
    <location>
        <begin position="81"/>
        <end position="98"/>
    </location>
</feature>
<reference evidence="3" key="1">
    <citation type="submission" date="2023-01" db="EMBL/GenBank/DDBJ databases">
        <title>Metagenome sequencing of chrysophaentin producing Chrysophaeum taylorii.</title>
        <authorList>
            <person name="Davison J."/>
            <person name="Bewley C."/>
        </authorList>
    </citation>
    <scope>NUCLEOTIDE SEQUENCE</scope>
    <source>
        <strain evidence="3">NIES-1699</strain>
    </source>
</reference>
<feature type="transmembrane region" description="Helical" evidence="1">
    <location>
        <begin position="198"/>
        <end position="217"/>
    </location>
</feature>
<dbReference type="Pfam" id="PF13475">
    <property type="entry name" value="DUF4116"/>
    <property type="match status" value="2"/>
</dbReference>
<gene>
    <name evidence="3" type="ORF">CTAYLR_002125</name>
</gene>
<evidence type="ECO:0000259" key="2">
    <source>
        <dbReference type="Pfam" id="PF13475"/>
    </source>
</evidence>
<comment type="caution">
    <text evidence="3">The sequence shown here is derived from an EMBL/GenBank/DDBJ whole genome shotgun (WGS) entry which is preliminary data.</text>
</comment>
<dbReference type="AlphaFoldDB" id="A0AAD7XR89"/>
<evidence type="ECO:0000313" key="4">
    <source>
        <dbReference type="Proteomes" id="UP001230188"/>
    </source>
</evidence>
<sequence length="377" mass="42411">MATKSRALKASLKFGPESRVYKVLWFVPVPDLLTDLQQLVFFVLERWVLSFSFSAVIFYLSWRFGMLYAACRPGPSFDRLVVLYVPGLVIPFWHGVVARDDQDWVEEFLEDEDVEEAVPDIFSVVDNGATEFARTTKLSRYLLILQVELALLVSCPLYPFLLARSLVHKNRVQIVDLSGFPQLLVQACTFYAKSGGYVWGSKIFFGVSVFFSTLGIFRDLVSPSSSSSSTRSSIRRIKLRRARREHDLEESTPPELKRDKGFVYASVSKNGWTLEDAALELRGDKDVVLAAVRQNGLALSFASDDLKKDKEVVVAAVQQDGRALRFALDFKADFNVVLEAVRQNGIALHHASPDLRKDRKLALAAARSRAIPRDLPT</sequence>
<feature type="transmembrane region" description="Helical" evidence="1">
    <location>
        <begin position="39"/>
        <end position="60"/>
    </location>
</feature>
<name>A0AAD7XR89_9STRA</name>
<dbReference type="Proteomes" id="UP001230188">
    <property type="component" value="Unassembled WGS sequence"/>
</dbReference>
<dbReference type="InterPro" id="IPR025197">
    <property type="entry name" value="DUF4116"/>
</dbReference>
<keyword evidence="4" id="KW-1185">Reference proteome</keyword>
<feature type="domain" description="DUF4116" evidence="2">
    <location>
        <begin position="284"/>
        <end position="327"/>
    </location>
</feature>
<accession>A0AAD7XR89</accession>
<proteinExistence type="predicted"/>